<dbReference type="PROSITE" id="PS01068">
    <property type="entry name" value="OMPA_1"/>
    <property type="match status" value="1"/>
</dbReference>
<evidence type="ECO:0000259" key="5">
    <source>
        <dbReference type="PROSITE" id="PS51123"/>
    </source>
</evidence>
<dbReference type="InterPro" id="IPR006690">
    <property type="entry name" value="OMPA-like_CS"/>
</dbReference>
<gene>
    <name evidence="6" type="ORF">HQ394_06090</name>
</gene>
<evidence type="ECO:0000256" key="4">
    <source>
        <dbReference type="PROSITE-ProRule" id="PRU00473"/>
    </source>
</evidence>
<evidence type="ECO:0000313" key="6">
    <source>
        <dbReference type="EMBL" id="QNT68998.1"/>
    </source>
</evidence>
<reference evidence="6 7" key="1">
    <citation type="submission" date="2020-05" db="EMBL/GenBank/DDBJ databases">
        <title>Complete closed genome sequence of Defluviicoccus vanus.</title>
        <authorList>
            <person name="Bessarab I."/>
            <person name="Arumugam K."/>
            <person name="Maszenan A.M."/>
            <person name="Seviour R.J."/>
            <person name="Williams R.B."/>
        </authorList>
    </citation>
    <scope>NUCLEOTIDE SEQUENCE [LARGE SCALE GENOMIC DNA]</scope>
    <source>
        <strain evidence="6 7">Ben 114</strain>
    </source>
</reference>
<dbReference type="Pfam" id="PF00691">
    <property type="entry name" value="OmpA"/>
    <property type="match status" value="1"/>
</dbReference>
<dbReference type="SUPFAM" id="SSF103088">
    <property type="entry name" value="OmpA-like"/>
    <property type="match status" value="1"/>
</dbReference>
<dbReference type="InterPro" id="IPR036737">
    <property type="entry name" value="OmpA-like_sf"/>
</dbReference>
<dbReference type="Gene3D" id="3.30.1330.60">
    <property type="entry name" value="OmpA-like domain"/>
    <property type="match status" value="1"/>
</dbReference>
<evidence type="ECO:0000256" key="1">
    <source>
        <dbReference type="ARBA" id="ARBA00004442"/>
    </source>
</evidence>
<organism evidence="6 7">
    <name type="scientific">Defluviicoccus vanus</name>
    <dbReference type="NCBI Taxonomy" id="111831"/>
    <lineage>
        <taxon>Bacteria</taxon>
        <taxon>Pseudomonadati</taxon>
        <taxon>Pseudomonadota</taxon>
        <taxon>Alphaproteobacteria</taxon>
        <taxon>Rhodospirillales</taxon>
        <taxon>Rhodospirillaceae</taxon>
        <taxon>Defluviicoccus</taxon>
    </lineage>
</organism>
<name>A0A7H1MZW2_9PROT</name>
<comment type="subcellular location">
    <subcellularLocation>
        <location evidence="1">Cell outer membrane</location>
    </subcellularLocation>
</comment>
<dbReference type="InterPro" id="IPR050330">
    <property type="entry name" value="Bact_OuterMem_StrucFunc"/>
</dbReference>
<feature type="domain" description="OmpA-like" evidence="5">
    <location>
        <begin position="210"/>
        <end position="327"/>
    </location>
</feature>
<dbReference type="PROSITE" id="PS51123">
    <property type="entry name" value="OMPA_2"/>
    <property type="match status" value="1"/>
</dbReference>
<keyword evidence="7" id="KW-1185">Reference proteome</keyword>
<sequence length="342" mass="36556">MLSSIVKAKGTGKRGTASAVSPASSHLRLCINKSFPAGQGDLSMFRGWKVAASLAVVLAVTGCYGYKYNQVKGMTASGSAFDKALFTEYQNESKSEFLQGNNQSSDLWAEKASQAAAGKAPQPTAVSDWQLPSAIGTEVTSMRQRLMTLLDKGCQNTAPVEMAKAQMGYDCFAEQTRVQENFQPDDIAACRTKFLTNIAKAEKSCAPKKAEAPMKPKDFLVFFDWDKYNLTPDALKIISDAVTAAKAAGAKTIKVTGFTDTSGSPAYNQALSERRAQSVAAQMIKLGIPATSIVTLGRGQNDLLVPTADNVREAQNRRASIGFPSVGASSDGRQFVHIDVVN</sequence>
<dbReference type="InterPro" id="IPR006665">
    <property type="entry name" value="OmpA-like"/>
</dbReference>
<dbReference type="InterPro" id="IPR006664">
    <property type="entry name" value="OMP_bac"/>
</dbReference>
<proteinExistence type="predicted"/>
<dbReference type="KEGG" id="dvn:HQ394_06090"/>
<dbReference type="GO" id="GO:0009279">
    <property type="term" value="C:cell outer membrane"/>
    <property type="evidence" value="ECO:0007669"/>
    <property type="project" value="UniProtKB-SubCell"/>
</dbReference>
<dbReference type="Proteomes" id="UP000516369">
    <property type="component" value="Chromosome"/>
</dbReference>
<dbReference type="PANTHER" id="PTHR30329">
    <property type="entry name" value="STATOR ELEMENT OF FLAGELLAR MOTOR COMPLEX"/>
    <property type="match status" value="1"/>
</dbReference>
<dbReference type="EMBL" id="CP053923">
    <property type="protein sequence ID" value="QNT68998.1"/>
    <property type="molecule type" value="Genomic_DNA"/>
</dbReference>
<keyword evidence="3" id="KW-0998">Cell outer membrane</keyword>
<dbReference type="AlphaFoldDB" id="A0A7H1MZW2"/>
<protein>
    <submittedName>
        <fullName evidence="6">OmpA family protein</fullName>
    </submittedName>
</protein>
<keyword evidence="2 4" id="KW-0472">Membrane</keyword>
<dbReference type="PANTHER" id="PTHR30329:SF21">
    <property type="entry name" value="LIPOPROTEIN YIAD-RELATED"/>
    <property type="match status" value="1"/>
</dbReference>
<evidence type="ECO:0000256" key="3">
    <source>
        <dbReference type="ARBA" id="ARBA00023237"/>
    </source>
</evidence>
<evidence type="ECO:0000256" key="2">
    <source>
        <dbReference type="ARBA" id="ARBA00023136"/>
    </source>
</evidence>
<accession>A0A7H1MZW2</accession>
<dbReference type="PRINTS" id="PR01021">
    <property type="entry name" value="OMPADOMAIN"/>
</dbReference>
<evidence type="ECO:0000313" key="7">
    <source>
        <dbReference type="Proteomes" id="UP000516369"/>
    </source>
</evidence>
<dbReference type="CDD" id="cd07185">
    <property type="entry name" value="OmpA_C-like"/>
    <property type="match status" value="1"/>
</dbReference>